<evidence type="ECO:0000256" key="3">
    <source>
        <dbReference type="ARBA" id="ARBA00022755"/>
    </source>
</evidence>
<evidence type="ECO:0000256" key="5">
    <source>
        <dbReference type="ARBA" id="ARBA00047664"/>
    </source>
</evidence>
<feature type="site" description="Raises pKa of active site His" evidence="6">
    <location>
        <position position="163"/>
    </location>
</feature>
<evidence type="ECO:0000256" key="4">
    <source>
        <dbReference type="ARBA" id="ARBA00038440"/>
    </source>
</evidence>
<dbReference type="CDD" id="cd08645">
    <property type="entry name" value="FMT_core_GART"/>
    <property type="match status" value="1"/>
</dbReference>
<feature type="binding site" evidence="6">
    <location>
        <position position="125"/>
    </location>
    <ligand>
        <name>(6R)-10-formyltetrahydrofolate</name>
        <dbReference type="ChEBI" id="CHEBI:195366"/>
    </ligand>
</feature>
<keyword evidence="3 6" id="KW-0658">Purine biosynthesis</keyword>
<dbReference type="PROSITE" id="PS00373">
    <property type="entry name" value="GART"/>
    <property type="match status" value="1"/>
</dbReference>
<dbReference type="GO" id="GO:0006189">
    <property type="term" value="P:'de novo' IMP biosynthetic process"/>
    <property type="evidence" value="ECO:0007669"/>
    <property type="project" value="UniProtKB-UniRule"/>
</dbReference>
<keyword evidence="2 6" id="KW-0808">Transferase</keyword>
<accession>A0A450THB0</accession>
<evidence type="ECO:0000313" key="8">
    <source>
        <dbReference type="EMBL" id="VFJ66608.1"/>
    </source>
</evidence>
<dbReference type="InterPro" id="IPR002376">
    <property type="entry name" value="Formyl_transf_N"/>
</dbReference>
<dbReference type="InterPro" id="IPR004607">
    <property type="entry name" value="GART"/>
</dbReference>
<dbReference type="HAMAP" id="MF_01930">
    <property type="entry name" value="PurN"/>
    <property type="match status" value="1"/>
</dbReference>
<gene>
    <name evidence="6" type="primary">purN</name>
    <name evidence="8" type="ORF">BECKFM1743A_GA0114220_104202</name>
    <name evidence="10" type="ORF">BECKFM1743B_GA0114221_104162</name>
    <name evidence="9" type="ORF">BECKFM1743C_GA0114222_104832</name>
</gene>
<evidence type="ECO:0000256" key="2">
    <source>
        <dbReference type="ARBA" id="ARBA00022679"/>
    </source>
</evidence>
<feature type="binding site" evidence="6">
    <location>
        <begin position="31"/>
        <end position="33"/>
    </location>
    <ligand>
        <name>N(1)-(5-phospho-beta-D-ribosyl)glycinamide</name>
        <dbReference type="ChEBI" id="CHEBI:143788"/>
    </ligand>
</feature>
<name>A0A450THB0_9GAMM</name>
<dbReference type="EMBL" id="CAADEZ010000420">
    <property type="protein sequence ID" value="VFJ66608.1"/>
    <property type="molecule type" value="Genomic_DNA"/>
</dbReference>
<dbReference type="UniPathway" id="UPA00074">
    <property type="reaction ID" value="UER00126"/>
</dbReference>
<evidence type="ECO:0000313" key="10">
    <source>
        <dbReference type="EMBL" id="VFK16376.1"/>
    </source>
</evidence>
<feature type="binding site" evidence="6">
    <location>
        <position position="83"/>
    </location>
    <ligand>
        <name>(6R)-10-formyltetrahydrofolate</name>
        <dbReference type="ChEBI" id="CHEBI:195366"/>
    </ligand>
</feature>
<comment type="function">
    <text evidence="6">Catalyzes the transfer of a formyl group from 10-formyltetrahydrofolate to 5-phospho-ribosyl-glycinamide (GAR), producing 5-phospho-ribosyl-N-formylglycinamide (FGAR) and tetrahydrofolate.</text>
</comment>
<feature type="active site" description="Proton donor" evidence="6">
    <location>
        <position position="127"/>
    </location>
</feature>
<evidence type="ECO:0000256" key="6">
    <source>
        <dbReference type="HAMAP-Rule" id="MF_01930"/>
    </source>
</evidence>
<dbReference type="Pfam" id="PF00551">
    <property type="entry name" value="Formyl_trans_N"/>
    <property type="match status" value="1"/>
</dbReference>
<evidence type="ECO:0000259" key="7">
    <source>
        <dbReference type="Pfam" id="PF00551"/>
    </source>
</evidence>
<dbReference type="GO" id="GO:0004644">
    <property type="term" value="F:phosphoribosylglycinamide formyltransferase activity"/>
    <property type="evidence" value="ECO:0007669"/>
    <property type="project" value="UniProtKB-UniRule"/>
</dbReference>
<sequence length="217" mass="23542">MNDNTPLKKKQNESPGAREPLPIVVLISGRGSNLQAIIDAAGRDLPVNIRAVISNRAGALGLERARLAGIETVTLEHTSFPSREAFDAALESLIEGFGPRLVVLAGFMRVLTPAFVSHFAGRLINIHPSLLPQLPGLDTHERAIAARFKEHGASVHFVTEEVDAGPIIIQARVPVLADDTPETLAARVLVQEHRILPQAIRWFVEDKFPLTANGDRA</sequence>
<dbReference type="PANTHER" id="PTHR43369:SF2">
    <property type="entry name" value="PHOSPHORIBOSYLGLYCINAMIDE FORMYLTRANSFERASE"/>
    <property type="match status" value="1"/>
</dbReference>
<reference evidence="8" key="1">
    <citation type="submission" date="2019-02" db="EMBL/GenBank/DDBJ databases">
        <authorList>
            <person name="Gruber-Vodicka R. H."/>
            <person name="Seah K. B. B."/>
        </authorList>
    </citation>
    <scope>NUCLEOTIDE SEQUENCE</scope>
    <source>
        <strain evidence="8">BECK_BZ163</strain>
        <strain evidence="10">BECK_BZ164</strain>
        <strain evidence="9">BECK_BZ165</strain>
    </source>
</reference>
<protein>
    <recommendedName>
        <fullName evidence="6">Phosphoribosylglycinamide formyltransferase</fullName>
        <ecNumber evidence="6">2.1.2.2</ecNumber>
    </recommendedName>
    <alternativeName>
        <fullName evidence="6">5'-phosphoribosylglycinamide transformylase</fullName>
    </alternativeName>
    <alternativeName>
        <fullName evidence="6">GAR transformylase</fullName>
        <shortName evidence="6">GART</shortName>
    </alternativeName>
</protein>
<comment type="catalytic activity">
    <reaction evidence="5 6">
        <text>N(1)-(5-phospho-beta-D-ribosyl)glycinamide + (6R)-10-formyltetrahydrofolate = N(2)-formyl-N(1)-(5-phospho-beta-D-ribosyl)glycinamide + (6S)-5,6,7,8-tetrahydrofolate + H(+)</text>
        <dbReference type="Rhea" id="RHEA:15053"/>
        <dbReference type="ChEBI" id="CHEBI:15378"/>
        <dbReference type="ChEBI" id="CHEBI:57453"/>
        <dbReference type="ChEBI" id="CHEBI:143788"/>
        <dbReference type="ChEBI" id="CHEBI:147286"/>
        <dbReference type="ChEBI" id="CHEBI:195366"/>
        <dbReference type="EC" id="2.1.2.2"/>
    </reaction>
</comment>
<comment type="caution">
    <text evidence="6">Lacks conserved residue(s) required for the propagation of feature annotation.</text>
</comment>
<organism evidence="8">
    <name type="scientific">Candidatus Kentrum sp. FM</name>
    <dbReference type="NCBI Taxonomy" id="2126340"/>
    <lineage>
        <taxon>Bacteria</taxon>
        <taxon>Pseudomonadati</taxon>
        <taxon>Pseudomonadota</taxon>
        <taxon>Gammaproteobacteria</taxon>
        <taxon>Candidatus Kentrum</taxon>
    </lineage>
</organism>
<dbReference type="NCBIfam" id="TIGR00639">
    <property type="entry name" value="PurN"/>
    <property type="match status" value="1"/>
</dbReference>
<dbReference type="EC" id="2.1.2.2" evidence="6"/>
<dbReference type="EMBL" id="CAADFA010000483">
    <property type="protein sequence ID" value="VFJ68331.1"/>
    <property type="molecule type" value="Genomic_DNA"/>
</dbReference>
<comment type="pathway">
    <text evidence="1 6">Purine metabolism; IMP biosynthesis via de novo pathway; N(2)-formyl-N(1)-(5-phospho-D-ribosyl)glycinamide from N(1)-(5-phospho-D-ribosyl)glycinamide (10-formyl THF route): step 1/1.</text>
</comment>
<dbReference type="PANTHER" id="PTHR43369">
    <property type="entry name" value="PHOSPHORIBOSYLGLYCINAMIDE FORMYLTRANSFERASE"/>
    <property type="match status" value="1"/>
</dbReference>
<dbReference type="GO" id="GO:0005829">
    <property type="term" value="C:cytosol"/>
    <property type="evidence" value="ECO:0007669"/>
    <property type="project" value="TreeGrafter"/>
</dbReference>
<evidence type="ECO:0000256" key="1">
    <source>
        <dbReference type="ARBA" id="ARBA00005054"/>
    </source>
</evidence>
<feature type="domain" description="Formyl transferase N-terminal" evidence="7">
    <location>
        <begin position="23"/>
        <end position="200"/>
    </location>
</feature>
<dbReference type="AlphaFoldDB" id="A0A450THB0"/>
<comment type="similarity">
    <text evidence="4 6">Belongs to the GART family.</text>
</comment>
<dbReference type="Gene3D" id="3.40.50.170">
    <property type="entry name" value="Formyl transferase, N-terminal domain"/>
    <property type="match status" value="1"/>
</dbReference>
<dbReference type="SUPFAM" id="SSF53328">
    <property type="entry name" value="Formyltransferase"/>
    <property type="match status" value="1"/>
</dbReference>
<proteinExistence type="inferred from homology"/>
<evidence type="ECO:0000313" key="9">
    <source>
        <dbReference type="EMBL" id="VFJ68331.1"/>
    </source>
</evidence>
<dbReference type="EMBL" id="CAADFL010000416">
    <property type="protein sequence ID" value="VFK16376.1"/>
    <property type="molecule type" value="Genomic_DNA"/>
</dbReference>
<dbReference type="InterPro" id="IPR001555">
    <property type="entry name" value="GART_AS"/>
</dbReference>
<dbReference type="InterPro" id="IPR036477">
    <property type="entry name" value="Formyl_transf_N_sf"/>
</dbReference>